<evidence type="ECO:0000313" key="2">
    <source>
        <dbReference type="EMBL" id="GCC48946.1"/>
    </source>
</evidence>
<dbReference type="Gene3D" id="1.10.10.60">
    <property type="entry name" value="Homeodomain-like"/>
    <property type="match status" value="1"/>
</dbReference>
<comment type="caution">
    <text evidence="2">The sequence shown here is derived from an EMBL/GenBank/DDBJ whole genome shotgun (WGS) entry which is preliminary data.</text>
</comment>
<gene>
    <name evidence="2" type="ORF">chiPu_0033259</name>
</gene>
<keyword evidence="3" id="KW-1185">Reference proteome</keyword>
<dbReference type="SUPFAM" id="SSF51182">
    <property type="entry name" value="RmlC-like cupins"/>
    <property type="match status" value="1"/>
</dbReference>
<feature type="non-terminal residue" evidence="2">
    <location>
        <position position="134"/>
    </location>
</feature>
<dbReference type="OrthoDB" id="10256511at2759"/>
<protein>
    <recommendedName>
        <fullName evidence="1">HTH araC/xylS-type domain-containing protein</fullName>
    </recommendedName>
</protein>
<feature type="domain" description="HTH araC/xylS-type" evidence="1">
    <location>
        <begin position="93"/>
        <end position="134"/>
    </location>
</feature>
<dbReference type="InterPro" id="IPR011051">
    <property type="entry name" value="RmlC_Cupin_sf"/>
</dbReference>
<dbReference type="GO" id="GO:0043565">
    <property type="term" value="F:sequence-specific DNA binding"/>
    <property type="evidence" value="ECO:0007669"/>
    <property type="project" value="InterPro"/>
</dbReference>
<proteinExistence type="predicted"/>
<dbReference type="PROSITE" id="PS01124">
    <property type="entry name" value="HTH_ARAC_FAMILY_2"/>
    <property type="match status" value="1"/>
</dbReference>
<sequence>MPAGIAHAIRIAGQVEMRTVFVVPDALPDLSPDCEVIEVSALLRSLVVAATAIPLDYDTDSRDERVMRLILDEVRLAPRLSMHVPMPNHPRLANLCNAMIADPASEVTLESLAAECAMSGRTLARLFQKELGMS</sequence>
<dbReference type="PANTHER" id="PTHR11019:SF159">
    <property type="entry name" value="TRANSCRIPTIONAL REGULATOR-RELATED"/>
    <property type="match status" value="1"/>
</dbReference>
<dbReference type="GO" id="GO:0003700">
    <property type="term" value="F:DNA-binding transcription factor activity"/>
    <property type="evidence" value="ECO:0007669"/>
    <property type="project" value="InterPro"/>
</dbReference>
<reference evidence="2 3" key="1">
    <citation type="journal article" date="2018" name="Nat. Ecol. Evol.">
        <title>Shark genomes provide insights into elasmobranch evolution and the origin of vertebrates.</title>
        <authorList>
            <person name="Hara Y"/>
            <person name="Yamaguchi K"/>
            <person name="Onimaru K"/>
            <person name="Kadota M"/>
            <person name="Koyanagi M"/>
            <person name="Keeley SD"/>
            <person name="Tatsumi K"/>
            <person name="Tanaka K"/>
            <person name="Motone F"/>
            <person name="Kageyama Y"/>
            <person name="Nozu R"/>
            <person name="Adachi N"/>
            <person name="Nishimura O"/>
            <person name="Nakagawa R"/>
            <person name="Tanegashima C"/>
            <person name="Kiyatake I"/>
            <person name="Matsumoto R"/>
            <person name="Murakumo K"/>
            <person name="Nishida K"/>
            <person name="Terakita A"/>
            <person name="Kuratani S"/>
            <person name="Sato K"/>
            <person name="Hyodo S Kuraku.S."/>
        </authorList>
    </citation>
    <scope>NUCLEOTIDE SEQUENCE [LARGE SCALE GENOMIC DNA]</scope>
</reference>
<accession>A0A401U268</accession>
<name>A0A401U268_CHIPU</name>
<organism evidence="2 3">
    <name type="scientific">Chiloscyllium punctatum</name>
    <name type="common">Brownbanded bambooshark</name>
    <name type="synonym">Hemiscyllium punctatum</name>
    <dbReference type="NCBI Taxonomy" id="137246"/>
    <lineage>
        <taxon>Eukaryota</taxon>
        <taxon>Metazoa</taxon>
        <taxon>Chordata</taxon>
        <taxon>Craniata</taxon>
        <taxon>Vertebrata</taxon>
        <taxon>Chondrichthyes</taxon>
        <taxon>Elasmobranchii</taxon>
        <taxon>Galeomorphii</taxon>
        <taxon>Galeoidea</taxon>
        <taxon>Orectolobiformes</taxon>
        <taxon>Hemiscylliidae</taxon>
        <taxon>Chiloscyllium</taxon>
    </lineage>
</organism>
<evidence type="ECO:0000259" key="1">
    <source>
        <dbReference type="PROSITE" id="PS01124"/>
    </source>
</evidence>
<dbReference type="PANTHER" id="PTHR11019">
    <property type="entry name" value="HTH-TYPE TRANSCRIPTIONAL REGULATOR NIMR"/>
    <property type="match status" value="1"/>
</dbReference>
<evidence type="ECO:0000313" key="3">
    <source>
        <dbReference type="Proteomes" id="UP000287033"/>
    </source>
</evidence>
<dbReference type="EMBL" id="BEZZ01258430">
    <property type="protein sequence ID" value="GCC48946.1"/>
    <property type="molecule type" value="Genomic_DNA"/>
</dbReference>
<dbReference type="Pfam" id="PF00165">
    <property type="entry name" value="HTH_AraC"/>
    <property type="match status" value="1"/>
</dbReference>
<dbReference type="AlphaFoldDB" id="A0A401U268"/>
<dbReference type="InterPro" id="IPR018060">
    <property type="entry name" value="HTH_AraC"/>
</dbReference>
<dbReference type="Proteomes" id="UP000287033">
    <property type="component" value="Unassembled WGS sequence"/>
</dbReference>